<dbReference type="InterPro" id="IPR027417">
    <property type="entry name" value="P-loop_NTPase"/>
</dbReference>
<dbReference type="InterPro" id="IPR051396">
    <property type="entry name" value="Bact_Antivir_Def_Nuclease"/>
</dbReference>
<dbReference type="AlphaFoldDB" id="A0A4R1KTG3"/>
<dbReference type="InterPro" id="IPR003959">
    <property type="entry name" value="ATPase_AAA_core"/>
</dbReference>
<evidence type="ECO:0000259" key="1">
    <source>
        <dbReference type="Pfam" id="PF13304"/>
    </source>
</evidence>
<evidence type="ECO:0000313" key="3">
    <source>
        <dbReference type="Proteomes" id="UP000295496"/>
    </source>
</evidence>
<dbReference type="EMBL" id="SMGJ01000005">
    <property type="protein sequence ID" value="TCK68422.1"/>
    <property type="molecule type" value="Genomic_DNA"/>
</dbReference>
<dbReference type="Proteomes" id="UP000295496">
    <property type="component" value="Unassembled WGS sequence"/>
</dbReference>
<dbReference type="SUPFAM" id="SSF52540">
    <property type="entry name" value="P-loop containing nucleoside triphosphate hydrolases"/>
    <property type="match status" value="1"/>
</dbReference>
<keyword evidence="2" id="KW-0547">Nucleotide-binding</keyword>
<dbReference type="RefSeq" id="WP_132302349.1">
    <property type="nucleotide sequence ID" value="NZ_CP170642.1"/>
</dbReference>
<reference evidence="2 3" key="1">
    <citation type="submission" date="2019-03" db="EMBL/GenBank/DDBJ databases">
        <title>Genomic Encyclopedia of Type Strains, Phase IV (KMG-IV): sequencing the most valuable type-strain genomes for metagenomic binning, comparative biology and taxonomic classification.</title>
        <authorList>
            <person name="Goeker M."/>
        </authorList>
    </citation>
    <scope>NUCLEOTIDE SEQUENCE [LARGE SCALE GENOMIC DNA]</scope>
    <source>
        <strain evidence="2 3">DSM 10053</strain>
    </source>
</reference>
<name>A0A4R1KTG3_9PAST</name>
<evidence type="ECO:0000313" key="2">
    <source>
        <dbReference type="EMBL" id="TCK68422.1"/>
    </source>
</evidence>
<organism evidence="2 3">
    <name type="scientific">Lonepinella koalarum</name>
    <dbReference type="NCBI Taxonomy" id="53417"/>
    <lineage>
        <taxon>Bacteria</taxon>
        <taxon>Pseudomonadati</taxon>
        <taxon>Pseudomonadota</taxon>
        <taxon>Gammaproteobacteria</taxon>
        <taxon>Pasteurellales</taxon>
        <taxon>Pasteurellaceae</taxon>
        <taxon>Lonepinella</taxon>
    </lineage>
</organism>
<protein>
    <submittedName>
        <fullName evidence="2">Putative ATP-binding protein involved in virulence</fullName>
    </submittedName>
</protein>
<dbReference type="PANTHER" id="PTHR43581">
    <property type="entry name" value="ATP/GTP PHOSPHATASE"/>
    <property type="match status" value="1"/>
</dbReference>
<keyword evidence="3" id="KW-1185">Reference proteome</keyword>
<dbReference type="PANTHER" id="PTHR43581:SF2">
    <property type="entry name" value="EXCINUCLEASE ATPASE SUBUNIT"/>
    <property type="match status" value="1"/>
</dbReference>
<sequence>MLPFENIKISGIQGIHNIDFTFPKDSEMFVLIGNNGAGKTKSLEALYTALLLTNINFESKYGFNNDILKKILFDNSEIYISDSDFVIINHFNKLHSTPVIYIPVYKRGKIDKFRSEYIRPLGTYEARKNQYFEYERNRLDSNFSNNEENISIDEWFIQRAQSSNQYEADADNREIEILAVLNILHKIDERISAEKSSLIIHGGTAVSIVVDGERRKLNELSSGFSSLLKIVQEIISGYAYFNNSNDIENTEGIVLIDEIESHLHISWQTKILEMLKRSFPKTTFIITTHSSLVLSQLYTGKAYQLVRKGDCVVNKEIENPSNEALIDLLDEAFNVNLNKIRVDDISDERFNSQKKKLNELLLSLGG</sequence>
<dbReference type="GO" id="GO:0016887">
    <property type="term" value="F:ATP hydrolysis activity"/>
    <property type="evidence" value="ECO:0007669"/>
    <property type="project" value="InterPro"/>
</dbReference>
<comment type="caution">
    <text evidence="2">The sequence shown here is derived from an EMBL/GenBank/DDBJ whole genome shotgun (WGS) entry which is preliminary data.</text>
</comment>
<feature type="domain" description="ATPase AAA-type core" evidence="1">
    <location>
        <begin position="29"/>
        <end position="295"/>
    </location>
</feature>
<gene>
    <name evidence="2" type="ORF">EV692_1756</name>
</gene>
<dbReference type="Pfam" id="PF13304">
    <property type="entry name" value="AAA_21"/>
    <property type="match status" value="1"/>
</dbReference>
<accession>A0A4R1KTG3</accession>
<dbReference type="GO" id="GO:0005524">
    <property type="term" value="F:ATP binding"/>
    <property type="evidence" value="ECO:0007669"/>
    <property type="project" value="UniProtKB-KW"/>
</dbReference>
<dbReference type="Gene3D" id="3.40.50.300">
    <property type="entry name" value="P-loop containing nucleotide triphosphate hydrolases"/>
    <property type="match status" value="1"/>
</dbReference>
<proteinExistence type="predicted"/>
<keyword evidence="2" id="KW-0067">ATP-binding</keyword>